<evidence type="ECO:0000256" key="1">
    <source>
        <dbReference type="HAMAP-Rule" id="MF_00386"/>
    </source>
</evidence>
<keyword evidence="1" id="KW-1003">Cell membrane</keyword>
<gene>
    <name evidence="2" type="ORF">NITFAB_0161</name>
</gene>
<organism evidence="2">
    <name type="scientific">Candidatus Nitrotoga fabula</name>
    <dbReference type="NCBI Taxonomy" id="2182327"/>
    <lineage>
        <taxon>Bacteria</taxon>
        <taxon>Pseudomonadati</taxon>
        <taxon>Pseudomonadota</taxon>
        <taxon>Betaproteobacteria</taxon>
        <taxon>Nitrosomonadales</taxon>
        <taxon>Gallionellaceae</taxon>
        <taxon>Candidatus Nitrotoga</taxon>
    </lineage>
</organism>
<name>A0A2X0R3U8_9PROT</name>
<accession>A0A2X0R3U8</accession>
<dbReference type="SMART" id="SM01234">
    <property type="entry name" value="Haemolytic"/>
    <property type="match status" value="1"/>
</dbReference>
<dbReference type="InterPro" id="IPR002696">
    <property type="entry name" value="Membr_insert_effic_factor_YidD"/>
</dbReference>
<protein>
    <recommendedName>
        <fullName evidence="1">Putative membrane protein insertion efficiency factor</fullName>
    </recommendedName>
</protein>
<keyword evidence="1" id="KW-0472">Membrane</keyword>
<comment type="similarity">
    <text evidence="1">Belongs to the UPF0161 family.</text>
</comment>
<dbReference type="GO" id="GO:0005886">
    <property type="term" value="C:plasma membrane"/>
    <property type="evidence" value="ECO:0007669"/>
    <property type="project" value="UniProtKB-SubCell"/>
</dbReference>
<dbReference type="EMBL" id="LS423452">
    <property type="protein sequence ID" value="SPS04572.1"/>
    <property type="molecule type" value="Genomic_DNA"/>
</dbReference>
<evidence type="ECO:0000313" key="2">
    <source>
        <dbReference type="EMBL" id="SPS04572.1"/>
    </source>
</evidence>
<dbReference type="Pfam" id="PF01809">
    <property type="entry name" value="YidD"/>
    <property type="match status" value="1"/>
</dbReference>
<dbReference type="PANTHER" id="PTHR33383">
    <property type="entry name" value="MEMBRANE PROTEIN INSERTION EFFICIENCY FACTOR-RELATED"/>
    <property type="match status" value="1"/>
</dbReference>
<reference evidence="2" key="1">
    <citation type="submission" date="2018-05" db="EMBL/GenBank/DDBJ databases">
        <authorList>
            <person name="Lanie J.A."/>
            <person name="Ng W.-L."/>
            <person name="Kazmierczak K.M."/>
            <person name="Andrzejewski T.M."/>
            <person name="Davidsen T.M."/>
            <person name="Wayne K.J."/>
            <person name="Tettelin H."/>
            <person name="Glass J.I."/>
            <person name="Rusch D."/>
            <person name="Podicherti R."/>
            <person name="Tsui H.-C.T."/>
            <person name="Winkler M.E."/>
        </authorList>
    </citation>
    <scope>NUCLEOTIDE SEQUENCE</scope>
    <source>
        <strain evidence="2">KNB</strain>
    </source>
</reference>
<comment type="subcellular location">
    <subcellularLocation>
        <location evidence="1">Cell membrane</location>
        <topology evidence="1">Peripheral membrane protein</topology>
        <orientation evidence="1">Cytoplasmic side</orientation>
    </subcellularLocation>
</comment>
<dbReference type="PANTHER" id="PTHR33383:SF1">
    <property type="entry name" value="MEMBRANE PROTEIN INSERTION EFFICIENCY FACTOR-RELATED"/>
    <property type="match status" value="1"/>
</dbReference>
<sequence>MMRRLFIRLIGLYQYLLSPLMPPTCRFTPCCSQYAREAIEKHGVLRGVWLGMKRVIRCNPWNPGGYDPAP</sequence>
<dbReference type="NCBIfam" id="TIGR00278">
    <property type="entry name" value="membrane protein insertion efficiency factor YidD"/>
    <property type="match status" value="1"/>
</dbReference>
<dbReference type="HAMAP" id="MF_00386">
    <property type="entry name" value="UPF0161_YidD"/>
    <property type="match status" value="1"/>
</dbReference>
<comment type="function">
    <text evidence="1">Could be involved in insertion of integral membrane proteins into the membrane.</text>
</comment>
<dbReference type="AlphaFoldDB" id="A0A2X0R3U8"/>
<proteinExistence type="inferred from homology"/>